<evidence type="ECO:0008006" key="15">
    <source>
        <dbReference type="Google" id="ProtNLM"/>
    </source>
</evidence>
<dbReference type="InterPro" id="IPR050943">
    <property type="entry name" value="Glycosyltr_29_Sialyltrsf"/>
</dbReference>
<organism evidence="13 14">
    <name type="scientific">Crenichthys baileyi</name>
    <name type="common">White River springfish</name>
    <dbReference type="NCBI Taxonomy" id="28760"/>
    <lineage>
        <taxon>Eukaryota</taxon>
        <taxon>Metazoa</taxon>
        <taxon>Chordata</taxon>
        <taxon>Craniata</taxon>
        <taxon>Vertebrata</taxon>
        <taxon>Euteleostomi</taxon>
        <taxon>Actinopterygii</taxon>
        <taxon>Neopterygii</taxon>
        <taxon>Teleostei</taxon>
        <taxon>Neoteleostei</taxon>
        <taxon>Acanthomorphata</taxon>
        <taxon>Ovalentaria</taxon>
        <taxon>Atherinomorphae</taxon>
        <taxon>Cyprinodontiformes</taxon>
        <taxon>Goodeidae</taxon>
        <taxon>Crenichthys</taxon>
    </lineage>
</organism>
<dbReference type="GO" id="GO:0009311">
    <property type="term" value="P:oligosaccharide metabolic process"/>
    <property type="evidence" value="ECO:0007669"/>
    <property type="project" value="TreeGrafter"/>
</dbReference>
<evidence type="ECO:0000256" key="2">
    <source>
        <dbReference type="ARBA" id="ARBA00006003"/>
    </source>
</evidence>
<protein>
    <recommendedName>
        <fullName evidence="15">ST8 alpha-N-acetyl-neuraminide alpha-2,8-sialyltransferase 6</fullName>
    </recommendedName>
</protein>
<evidence type="ECO:0000256" key="4">
    <source>
        <dbReference type="ARBA" id="ARBA00022679"/>
    </source>
</evidence>
<dbReference type="PANTHER" id="PTHR11987:SF50">
    <property type="entry name" value="ALPHA-2,8-SIALYLTRANSFERASE 8F"/>
    <property type="match status" value="1"/>
</dbReference>
<dbReference type="AlphaFoldDB" id="A0AAV9QS87"/>
<keyword evidence="7" id="KW-1133">Transmembrane helix</keyword>
<evidence type="ECO:0000256" key="5">
    <source>
        <dbReference type="ARBA" id="ARBA00022692"/>
    </source>
</evidence>
<dbReference type="GO" id="GO:0006491">
    <property type="term" value="P:N-glycan processing"/>
    <property type="evidence" value="ECO:0007669"/>
    <property type="project" value="TreeGrafter"/>
</dbReference>
<reference evidence="13 14" key="1">
    <citation type="submission" date="2021-06" db="EMBL/GenBank/DDBJ databases">
        <authorList>
            <person name="Palmer J.M."/>
        </authorList>
    </citation>
    <scope>NUCLEOTIDE SEQUENCE [LARGE SCALE GENOMIC DNA]</scope>
    <source>
        <strain evidence="13 14">MEX-2019</strain>
        <tissue evidence="13">Muscle</tissue>
    </source>
</reference>
<evidence type="ECO:0000313" key="14">
    <source>
        <dbReference type="Proteomes" id="UP001311232"/>
    </source>
</evidence>
<keyword evidence="3" id="KW-0328">Glycosyltransferase</keyword>
<dbReference type="FunFam" id="3.90.1480.20:FF:000001">
    <property type="entry name" value="ST8 alpha-N-acetyl-neuraminide alpha-2,8-sialyltransferase 2"/>
    <property type="match status" value="1"/>
</dbReference>
<evidence type="ECO:0000256" key="8">
    <source>
        <dbReference type="ARBA" id="ARBA00023034"/>
    </source>
</evidence>
<evidence type="ECO:0000256" key="12">
    <source>
        <dbReference type="SAM" id="MobiDB-lite"/>
    </source>
</evidence>
<keyword evidence="6" id="KW-0735">Signal-anchor</keyword>
<evidence type="ECO:0000256" key="10">
    <source>
        <dbReference type="ARBA" id="ARBA00023157"/>
    </source>
</evidence>
<evidence type="ECO:0000256" key="3">
    <source>
        <dbReference type="ARBA" id="ARBA00022676"/>
    </source>
</evidence>
<keyword evidence="14" id="KW-1185">Reference proteome</keyword>
<keyword evidence="10" id="KW-1015">Disulfide bond</keyword>
<dbReference type="PANTHER" id="PTHR11987">
    <property type="entry name" value="ALPHA-2,8-SIALYLTRANSFERASE"/>
    <property type="match status" value="1"/>
</dbReference>
<name>A0AAV9QS87_9TELE</name>
<dbReference type="GO" id="GO:0003828">
    <property type="term" value="F:alpha-N-acetylneuraminate alpha-2,8-sialyltransferase activity"/>
    <property type="evidence" value="ECO:0007669"/>
    <property type="project" value="TreeGrafter"/>
</dbReference>
<gene>
    <name evidence="13" type="ORF">CRENBAI_017458</name>
</gene>
<evidence type="ECO:0000256" key="9">
    <source>
        <dbReference type="ARBA" id="ARBA00023136"/>
    </source>
</evidence>
<evidence type="ECO:0000256" key="11">
    <source>
        <dbReference type="ARBA" id="ARBA00023180"/>
    </source>
</evidence>
<keyword evidence="5" id="KW-0812">Transmembrane</keyword>
<dbReference type="InterPro" id="IPR038578">
    <property type="entry name" value="GT29-like_sf"/>
</dbReference>
<comment type="subcellular location">
    <subcellularLocation>
        <location evidence="1">Golgi apparatus membrane</location>
        <topology evidence="1">Single-pass type II membrane protein</topology>
    </subcellularLocation>
</comment>
<dbReference type="Proteomes" id="UP001311232">
    <property type="component" value="Unassembled WGS sequence"/>
</dbReference>
<keyword evidence="8" id="KW-0333">Golgi apparatus</keyword>
<dbReference type="GO" id="GO:0000139">
    <property type="term" value="C:Golgi membrane"/>
    <property type="evidence" value="ECO:0007669"/>
    <property type="project" value="UniProtKB-SubCell"/>
</dbReference>
<keyword evidence="4" id="KW-0808">Transferase</keyword>
<proteinExistence type="inferred from homology"/>
<dbReference type="Gene3D" id="3.90.1480.20">
    <property type="entry name" value="Glycosyl transferase family 29"/>
    <property type="match status" value="1"/>
</dbReference>
<dbReference type="Pfam" id="PF00777">
    <property type="entry name" value="Glyco_transf_29"/>
    <property type="match status" value="1"/>
</dbReference>
<feature type="region of interest" description="Disordered" evidence="12">
    <location>
        <begin position="79"/>
        <end position="99"/>
    </location>
</feature>
<keyword evidence="9" id="KW-0472">Membrane</keyword>
<comment type="similarity">
    <text evidence="2">Belongs to the glycosyltransferase 29 family.</text>
</comment>
<evidence type="ECO:0000256" key="1">
    <source>
        <dbReference type="ARBA" id="ARBA00004323"/>
    </source>
</evidence>
<sequence length="404" mass="46040">MWRSSGSIPSPSRMAEVLTLSLRECHPTEEAHFIRLYLGSRSFGHDPKFMAIGEGRNVDQECRPTGKLRASTLSSLQRTSTASPLLRQPHRPICRSPAPFSPNSENIKKALEVYYETWKKQDYNYEKFRLDLKANVNGFDEAIISQANTPVGATLVYDGERKRTYDVDPQIFNLFPKGHPFSNKRWDTCAVVGNGGILANSNCGEMINSVEFVIRCNLPPLSNGYEKHVGTKTNLVTANPTIFFKKFDSLVGRRRPLMEKLSSYGNSMLLLPAFSFGMNTAVCMRALYTIQDFQSAIQPVFFNPEYLYKLSLFWRSNGLKEARLSTGLIMTSLALELCDNVHLYGFWPFSVHPYSFKNLTNHYYDDMKPNTNFHSMPVEFNILLQLHKQGVLRLHLGECKPDDY</sequence>
<keyword evidence="11" id="KW-0325">Glycoprotein</keyword>
<dbReference type="InterPro" id="IPR001675">
    <property type="entry name" value="Glyco_trans_29"/>
</dbReference>
<evidence type="ECO:0000256" key="7">
    <source>
        <dbReference type="ARBA" id="ARBA00022989"/>
    </source>
</evidence>
<evidence type="ECO:0000256" key="6">
    <source>
        <dbReference type="ARBA" id="ARBA00022968"/>
    </source>
</evidence>
<evidence type="ECO:0000313" key="13">
    <source>
        <dbReference type="EMBL" id="KAK5599667.1"/>
    </source>
</evidence>
<accession>A0AAV9QS87</accession>
<comment type="caution">
    <text evidence="13">The sequence shown here is derived from an EMBL/GenBank/DDBJ whole genome shotgun (WGS) entry which is preliminary data.</text>
</comment>
<dbReference type="EMBL" id="JAHHUM010002921">
    <property type="protein sequence ID" value="KAK5599667.1"/>
    <property type="molecule type" value="Genomic_DNA"/>
</dbReference>